<evidence type="ECO:0000259" key="5">
    <source>
        <dbReference type="Pfam" id="PF00669"/>
    </source>
</evidence>
<evidence type="ECO:0000256" key="1">
    <source>
        <dbReference type="ARBA" id="ARBA00005709"/>
    </source>
</evidence>
<name>A0A2T4UIQ9_9ACTN</name>
<comment type="function">
    <text evidence="4">Flagellin is the subunit protein which polymerizes to form the filaments of bacterial flagella.</text>
</comment>
<keyword evidence="7" id="KW-0282">Flagellum</keyword>
<dbReference type="EMBL" id="PYYB01000001">
    <property type="protein sequence ID" value="PTL59131.1"/>
    <property type="molecule type" value="Genomic_DNA"/>
</dbReference>
<dbReference type="GO" id="GO:0005576">
    <property type="term" value="C:extracellular region"/>
    <property type="evidence" value="ECO:0007669"/>
    <property type="project" value="UniProtKB-SubCell"/>
</dbReference>
<dbReference type="Pfam" id="PF00700">
    <property type="entry name" value="Flagellin_C"/>
    <property type="match status" value="1"/>
</dbReference>
<proteinExistence type="inferred from homology"/>
<dbReference type="Pfam" id="PF00669">
    <property type="entry name" value="Flagellin_N"/>
    <property type="match status" value="1"/>
</dbReference>
<gene>
    <name evidence="7" type="ORF">C7Y72_05440</name>
</gene>
<organism evidence="7 8">
    <name type="scientific">Paraconexibacter algicola</name>
    <dbReference type="NCBI Taxonomy" id="2133960"/>
    <lineage>
        <taxon>Bacteria</taxon>
        <taxon>Bacillati</taxon>
        <taxon>Actinomycetota</taxon>
        <taxon>Thermoleophilia</taxon>
        <taxon>Solirubrobacterales</taxon>
        <taxon>Paraconexibacteraceae</taxon>
        <taxon>Paraconexibacter</taxon>
    </lineage>
</organism>
<dbReference type="SUPFAM" id="SSF64518">
    <property type="entry name" value="Phase 1 flagellin"/>
    <property type="match status" value="1"/>
</dbReference>
<protein>
    <recommendedName>
        <fullName evidence="2 4">Flagellin</fullName>
    </recommendedName>
</protein>
<dbReference type="Gene3D" id="1.20.1330.10">
    <property type="entry name" value="f41 fragment of flagellin, N-terminal domain"/>
    <property type="match status" value="1"/>
</dbReference>
<keyword evidence="8" id="KW-1185">Reference proteome</keyword>
<accession>A0A2T4UIQ9</accession>
<feature type="domain" description="Flagellin N-terminal" evidence="5">
    <location>
        <begin position="5"/>
        <end position="141"/>
    </location>
</feature>
<dbReference type="Proteomes" id="UP000240739">
    <property type="component" value="Unassembled WGS sequence"/>
</dbReference>
<dbReference type="Gene3D" id="6.10.10.10">
    <property type="entry name" value="Flagellar export chaperone, C-terminal domain"/>
    <property type="match status" value="1"/>
</dbReference>
<evidence type="ECO:0000256" key="4">
    <source>
        <dbReference type="RuleBase" id="RU362073"/>
    </source>
</evidence>
<evidence type="ECO:0000256" key="3">
    <source>
        <dbReference type="ARBA" id="ARBA00023143"/>
    </source>
</evidence>
<dbReference type="GO" id="GO:0005198">
    <property type="term" value="F:structural molecule activity"/>
    <property type="evidence" value="ECO:0007669"/>
    <property type="project" value="UniProtKB-UniRule"/>
</dbReference>
<evidence type="ECO:0000256" key="2">
    <source>
        <dbReference type="ARBA" id="ARBA00020110"/>
    </source>
</evidence>
<sequence length="268" mass="28177">MSLRIQNNVEALGAWNKLNHTTGETSKSMERLSSGYRINRAADDAAGLGISEKMRGQIRGLAQAQRNVQDGVSLVQTAEGSLDEVHSMLQRVRELAVQYKNGSLSQASRDAIQTEVNQLASEVERIGAAAEFNGIKLLNATGSVTFQVGANDGETISVATISLGSTVGATFASLTQAGTADISEIDAAITAVSSARATFGAVQNRMDHALGAAATAQENLVAAESRIRDVDMAEEMVKFTKNQILSQAGTAMLAQANQAPQGVLSLLR</sequence>
<feature type="domain" description="Flagellin C-terminal" evidence="6">
    <location>
        <begin position="183"/>
        <end position="267"/>
    </location>
</feature>
<dbReference type="InterPro" id="IPR001029">
    <property type="entry name" value="Flagellin_N"/>
</dbReference>
<dbReference type="InterPro" id="IPR001492">
    <property type="entry name" value="Flagellin"/>
</dbReference>
<dbReference type="OrthoDB" id="9796789at2"/>
<comment type="subcellular location">
    <subcellularLocation>
        <location evidence="4">Secreted</location>
    </subcellularLocation>
    <subcellularLocation>
        <location evidence="4">Bacterial flagellum</location>
    </subcellularLocation>
</comment>
<keyword evidence="7" id="KW-0966">Cell projection</keyword>
<evidence type="ECO:0000259" key="6">
    <source>
        <dbReference type="Pfam" id="PF00700"/>
    </source>
</evidence>
<evidence type="ECO:0000313" key="8">
    <source>
        <dbReference type="Proteomes" id="UP000240739"/>
    </source>
</evidence>
<dbReference type="PRINTS" id="PR00207">
    <property type="entry name" value="FLAGELLIN"/>
</dbReference>
<comment type="similarity">
    <text evidence="1 4">Belongs to the bacterial flagellin family.</text>
</comment>
<reference evidence="7 8" key="1">
    <citation type="submission" date="2018-03" db="EMBL/GenBank/DDBJ databases">
        <title>Aquarubrobacter algicola gen. nov., sp. nov., a novel actinobacterium isolated from shallow eutrophic lake during the end of cyanobacterial harmful algal blooms.</title>
        <authorList>
            <person name="Chun S.J."/>
        </authorList>
    </citation>
    <scope>NUCLEOTIDE SEQUENCE [LARGE SCALE GENOMIC DNA]</scope>
    <source>
        <strain evidence="7 8">Seoho-28</strain>
    </source>
</reference>
<keyword evidence="3 4" id="KW-0975">Bacterial flagellum</keyword>
<dbReference type="AlphaFoldDB" id="A0A2T4UIQ9"/>
<dbReference type="GO" id="GO:0009288">
    <property type="term" value="C:bacterial-type flagellum"/>
    <property type="evidence" value="ECO:0007669"/>
    <property type="project" value="UniProtKB-SubCell"/>
</dbReference>
<comment type="caution">
    <text evidence="7">The sequence shown here is derived from an EMBL/GenBank/DDBJ whole genome shotgun (WGS) entry which is preliminary data.</text>
</comment>
<keyword evidence="7" id="KW-0969">Cilium</keyword>
<dbReference type="InterPro" id="IPR046358">
    <property type="entry name" value="Flagellin_C"/>
</dbReference>
<dbReference type="InterPro" id="IPR042187">
    <property type="entry name" value="Flagellin_C_sub2"/>
</dbReference>
<dbReference type="PANTHER" id="PTHR42792:SF2">
    <property type="entry name" value="FLAGELLIN"/>
    <property type="match status" value="1"/>
</dbReference>
<dbReference type="RefSeq" id="WP_107567567.1">
    <property type="nucleotide sequence ID" value="NZ_PYYB01000001.1"/>
</dbReference>
<evidence type="ECO:0000313" key="7">
    <source>
        <dbReference type="EMBL" id="PTL59131.1"/>
    </source>
</evidence>
<keyword evidence="4" id="KW-0964">Secreted</keyword>
<dbReference type="PANTHER" id="PTHR42792">
    <property type="entry name" value="FLAGELLIN"/>
    <property type="match status" value="1"/>
</dbReference>